<dbReference type="Proteomes" id="UP000799755">
    <property type="component" value="Unassembled WGS sequence"/>
</dbReference>
<protein>
    <submittedName>
        <fullName evidence="1">Uncharacterized protein</fullName>
    </submittedName>
</protein>
<evidence type="ECO:0000313" key="2">
    <source>
        <dbReference type="Proteomes" id="UP000799755"/>
    </source>
</evidence>
<reference evidence="1" key="1">
    <citation type="journal article" date="2020" name="Stud. Mycol.">
        <title>101 Dothideomycetes genomes: a test case for predicting lifestyles and emergence of pathogens.</title>
        <authorList>
            <person name="Haridas S."/>
            <person name="Albert R."/>
            <person name="Binder M."/>
            <person name="Bloem J."/>
            <person name="Labutti K."/>
            <person name="Salamov A."/>
            <person name="Andreopoulos B."/>
            <person name="Baker S."/>
            <person name="Barry K."/>
            <person name="Bills G."/>
            <person name="Bluhm B."/>
            <person name="Cannon C."/>
            <person name="Castanera R."/>
            <person name="Culley D."/>
            <person name="Daum C."/>
            <person name="Ezra D."/>
            <person name="Gonzalez J."/>
            <person name="Henrissat B."/>
            <person name="Kuo A."/>
            <person name="Liang C."/>
            <person name="Lipzen A."/>
            <person name="Lutzoni F."/>
            <person name="Magnuson J."/>
            <person name="Mondo S."/>
            <person name="Nolan M."/>
            <person name="Ohm R."/>
            <person name="Pangilinan J."/>
            <person name="Park H.-J."/>
            <person name="Ramirez L."/>
            <person name="Alfaro M."/>
            <person name="Sun H."/>
            <person name="Tritt A."/>
            <person name="Yoshinaga Y."/>
            <person name="Zwiers L.-H."/>
            <person name="Turgeon B."/>
            <person name="Goodwin S."/>
            <person name="Spatafora J."/>
            <person name="Crous P."/>
            <person name="Grigoriev I."/>
        </authorList>
    </citation>
    <scope>NUCLEOTIDE SEQUENCE</scope>
    <source>
        <strain evidence="1">ATCC 200398</strain>
    </source>
</reference>
<accession>A0ACB6R3A4</accession>
<evidence type="ECO:0000313" key="1">
    <source>
        <dbReference type="EMBL" id="KAF2473739.1"/>
    </source>
</evidence>
<comment type="caution">
    <text evidence="1">The sequence shown here is derived from an EMBL/GenBank/DDBJ whole genome shotgun (WGS) entry which is preliminary data.</text>
</comment>
<organism evidence="1 2">
    <name type="scientific">Lindgomyces ingoldianus</name>
    <dbReference type="NCBI Taxonomy" id="673940"/>
    <lineage>
        <taxon>Eukaryota</taxon>
        <taxon>Fungi</taxon>
        <taxon>Dikarya</taxon>
        <taxon>Ascomycota</taxon>
        <taxon>Pezizomycotina</taxon>
        <taxon>Dothideomycetes</taxon>
        <taxon>Pleosporomycetidae</taxon>
        <taxon>Pleosporales</taxon>
        <taxon>Lindgomycetaceae</taxon>
        <taxon>Lindgomyces</taxon>
    </lineage>
</organism>
<keyword evidence="2" id="KW-1185">Reference proteome</keyword>
<name>A0ACB6R3A4_9PLEO</name>
<proteinExistence type="predicted"/>
<sequence length="156" mass="17663">MDDSEGRSFERRVLRTVALYQAIVAILIMWIGPKTFYSVFFADSSLKRSGSGCFLDYSNYFPRPHTTRSISHQNFDVTIRGQQDRPRVCPLGLAVDRYAYVAGRERISENPMAACATCNGLGTTGWKVWGEEEPRFIERDIEDGEREGTPLLAQSD</sequence>
<gene>
    <name evidence="1" type="ORF">BDR25DRAFT_341024</name>
</gene>
<dbReference type="EMBL" id="MU003499">
    <property type="protein sequence ID" value="KAF2473739.1"/>
    <property type="molecule type" value="Genomic_DNA"/>
</dbReference>